<proteinExistence type="predicted"/>
<comment type="caution">
    <text evidence="3">The sequence shown here is derived from an EMBL/GenBank/DDBJ whole genome shotgun (WGS) entry which is preliminary data.</text>
</comment>
<evidence type="ECO:0000259" key="1">
    <source>
        <dbReference type="Pfam" id="PF00293"/>
    </source>
</evidence>
<dbReference type="Proteomes" id="UP000218181">
    <property type="component" value="Unassembled WGS sequence"/>
</dbReference>
<protein>
    <submittedName>
        <fullName evidence="3">ADP-ribose pyrophosphatase</fullName>
    </submittedName>
</protein>
<dbReference type="PANTHER" id="PTHR43736:SF4">
    <property type="entry name" value="SLR1690 PROTEIN"/>
    <property type="match status" value="1"/>
</dbReference>
<dbReference type="InterPro" id="IPR015797">
    <property type="entry name" value="NUDIX_hydrolase-like_dom_sf"/>
</dbReference>
<dbReference type="Pfam" id="PF00293">
    <property type="entry name" value="NUDIX"/>
    <property type="match status" value="1"/>
</dbReference>
<dbReference type="SUPFAM" id="SSF55811">
    <property type="entry name" value="Nudix"/>
    <property type="match status" value="1"/>
</dbReference>
<evidence type="ECO:0000259" key="2">
    <source>
        <dbReference type="Pfam" id="PF21906"/>
    </source>
</evidence>
<dbReference type="AlphaFoldDB" id="A0A2A5RJ98"/>
<dbReference type="Gene3D" id="1.10.10.10">
    <property type="entry name" value="Winged helix-like DNA-binding domain superfamily/Winged helix DNA-binding domain"/>
    <property type="match status" value="1"/>
</dbReference>
<feature type="domain" description="Nudix hydrolase" evidence="1">
    <location>
        <begin position="25"/>
        <end position="124"/>
    </location>
</feature>
<dbReference type="STRING" id="1291764.GCA_001311235_02704"/>
<dbReference type="Gene3D" id="3.90.79.10">
    <property type="entry name" value="Nucleoside Triphosphate Pyrophosphohydrolase"/>
    <property type="match status" value="1"/>
</dbReference>
<dbReference type="EMBL" id="JXJU01000010">
    <property type="protein sequence ID" value="PCR99246.1"/>
    <property type="molecule type" value="Genomic_DNA"/>
</dbReference>
<sequence>MINVAIARPLITITNVIWCYDSLSQKIKVLLVKREDRPFEEYWALPETFLRDNENARTASLRLVKERIGLDLPEIHAEQLATFTAPSRNPDGRAISLSYMIFLPECTNLIVGPGAVDVAWFDLVYVKNKHFEFINDNLRFTTLDDNEYITIEDSTKRLAFDHNWILTVACNRIINKLDYQPTILLILGVSFTLKEARHIFELFGKYEPDNSNFLQNHKKILEPDGRIEKQGPGRPAKKYRLTLN</sequence>
<dbReference type="OrthoDB" id="9786141at2"/>
<accession>A0A2A5RJ98</accession>
<name>A0A2A5RJ98_9LACT</name>
<dbReference type="PANTHER" id="PTHR43736">
    <property type="entry name" value="ADP-RIBOSE PYROPHOSPHATASE"/>
    <property type="match status" value="1"/>
</dbReference>
<evidence type="ECO:0000313" key="4">
    <source>
        <dbReference type="Proteomes" id="UP000218181"/>
    </source>
</evidence>
<keyword evidence="4" id="KW-1185">Reference proteome</keyword>
<reference evidence="3 4" key="1">
    <citation type="submission" date="2014-12" db="EMBL/GenBank/DDBJ databases">
        <title>Draft genome sequences of 10 type strains of Lactococcus.</title>
        <authorList>
            <person name="Sun Z."/>
            <person name="Zhong Z."/>
            <person name="Liu W."/>
            <person name="Zhang W."/>
            <person name="Zhang H."/>
        </authorList>
    </citation>
    <scope>NUCLEOTIDE SEQUENCE [LARGE SCALE GENOMIC DNA]</scope>
    <source>
        <strain evidence="3 4">JCM 16395</strain>
    </source>
</reference>
<organism evidence="3 4">
    <name type="scientific">Lactococcus fujiensis JCM 16395</name>
    <dbReference type="NCBI Taxonomy" id="1291764"/>
    <lineage>
        <taxon>Bacteria</taxon>
        <taxon>Bacillati</taxon>
        <taxon>Bacillota</taxon>
        <taxon>Bacilli</taxon>
        <taxon>Lactobacillales</taxon>
        <taxon>Streptococcaceae</taxon>
        <taxon>Lactococcus</taxon>
    </lineage>
</organism>
<dbReference type="RefSeq" id="WP_096818835.1">
    <property type="nucleotide sequence ID" value="NZ_JXJU01000010.1"/>
</dbReference>
<dbReference type="InterPro" id="IPR036388">
    <property type="entry name" value="WH-like_DNA-bd_sf"/>
</dbReference>
<evidence type="ECO:0000313" key="3">
    <source>
        <dbReference type="EMBL" id="PCR99246.1"/>
    </source>
</evidence>
<dbReference type="CDD" id="cd18873">
    <property type="entry name" value="NUDIX_NadM_like"/>
    <property type="match status" value="1"/>
</dbReference>
<gene>
    <name evidence="3" type="ORF">RT41_GL000437</name>
</gene>
<dbReference type="InterPro" id="IPR036390">
    <property type="entry name" value="WH_DNA-bd_sf"/>
</dbReference>
<dbReference type="SUPFAM" id="SSF46785">
    <property type="entry name" value="Winged helix' DNA-binding domain"/>
    <property type="match status" value="1"/>
</dbReference>
<dbReference type="InterPro" id="IPR054105">
    <property type="entry name" value="WHD_NrtR"/>
</dbReference>
<feature type="domain" description="NrtR DNA-binding winged helix" evidence="2">
    <location>
        <begin position="186"/>
        <end position="241"/>
    </location>
</feature>
<dbReference type="InterPro" id="IPR000086">
    <property type="entry name" value="NUDIX_hydrolase_dom"/>
</dbReference>
<dbReference type="Pfam" id="PF21906">
    <property type="entry name" value="WHD_NrtR"/>
    <property type="match status" value="1"/>
</dbReference>